<evidence type="ECO:0000256" key="3">
    <source>
        <dbReference type="SAM" id="SignalP"/>
    </source>
</evidence>
<accession>A0A5A7S8B3</accession>
<dbReference type="RefSeq" id="WP_149432397.1">
    <property type="nucleotide sequence ID" value="NZ_VLNY01000014.1"/>
</dbReference>
<feature type="signal peptide" evidence="3">
    <location>
        <begin position="1"/>
        <end position="24"/>
    </location>
</feature>
<name>A0A5A7S8B3_9NOCA</name>
<dbReference type="Gene3D" id="3.40.1000.10">
    <property type="entry name" value="Mog1/PsbP, alpha/beta/alpha sandwich"/>
    <property type="match status" value="1"/>
</dbReference>
<dbReference type="Pfam" id="PF10738">
    <property type="entry name" value="Lpp-LpqN"/>
    <property type="match status" value="1"/>
</dbReference>
<feature type="region of interest" description="Disordered" evidence="2">
    <location>
        <begin position="26"/>
        <end position="70"/>
    </location>
</feature>
<dbReference type="PROSITE" id="PS51257">
    <property type="entry name" value="PROKAR_LIPOPROTEIN"/>
    <property type="match status" value="1"/>
</dbReference>
<dbReference type="EMBL" id="VLNY01000014">
    <property type="protein sequence ID" value="KAA0020016.1"/>
    <property type="molecule type" value="Genomic_DNA"/>
</dbReference>
<gene>
    <name evidence="4" type="ORF">FOY51_21880</name>
</gene>
<feature type="compositionally biased region" description="Low complexity" evidence="2">
    <location>
        <begin position="32"/>
        <end position="54"/>
    </location>
</feature>
<evidence type="ECO:0000256" key="2">
    <source>
        <dbReference type="SAM" id="MobiDB-lite"/>
    </source>
</evidence>
<evidence type="ECO:0008006" key="6">
    <source>
        <dbReference type="Google" id="ProtNLM"/>
    </source>
</evidence>
<dbReference type="OrthoDB" id="3826775at2"/>
<dbReference type="AlphaFoldDB" id="A0A5A7S8B3"/>
<proteinExistence type="predicted"/>
<evidence type="ECO:0000313" key="5">
    <source>
        <dbReference type="Proteomes" id="UP000322244"/>
    </source>
</evidence>
<feature type="chain" id="PRO_5038710919" description="Lipoprotein LpqN" evidence="3">
    <location>
        <begin position="25"/>
        <end position="246"/>
    </location>
</feature>
<evidence type="ECO:0000313" key="4">
    <source>
        <dbReference type="EMBL" id="KAA0020016.1"/>
    </source>
</evidence>
<evidence type="ECO:0000256" key="1">
    <source>
        <dbReference type="ARBA" id="ARBA00022729"/>
    </source>
</evidence>
<sequence>MKYSKIGTATVAAAAMAVSLTLVGCSSDSKDSASTATSSAAEKSTTAKATESASGAPKSKLSPREATTETAGGANYSIADYIKDQKLVETPIHRGDPGAPTIDLPFPDGWKDAGSDAPDWAYGAIVYTGPEAAEYTPSIVAIVSKLEGNVDPQKLIDNAPGELKNLPGFTEMGAGSVTTLGNFPAYQLGGTFDSEGQRKVVAQKTVVIPGKDGLYILQLNADGLEDQLDVIGGATVDIDDKTTITP</sequence>
<reference evidence="4 5" key="1">
    <citation type="submission" date="2019-07" db="EMBL/GenBank/DDBJ databases">
        <title>Rhodococcus cavernicolus sp. nov., isolated from a cave.</title>
        <authorList>
            <person name="Lee S.D."/>
        </authorList>
    </citation>
    <scope>NUCLEOTIDE SEQUENCE [LARGE SCALE GENOMIC DNA]</scope>
    <source>
        <strain evidence="4 5">C1-24</strain>
    </source>
</reference>
<organism evidence="4 5">
    <name type="scientific">Antrihabitans cavernicola</name>
    <dbReference type="NCBI Taxonomy" id="2495913"/>
    <lineage>
        <taxon>Bacteria</taxon>
        <taxon>Bacillati</taxon>
        <taxon>Actinomycetota</taxon>
        <taxon>Actinomycetes</taxon>
        <taxon>Mycobacteriales</taxon>
        <taxon>Nocardiaceae</taxon>
        <taxon>Antrihabitans</taxon>
    </lineage>
</organism>
<comment type="caution">
    <text evidence="4">The sequence shown here is derived from an EMBL/GenBank/DDBJ whole genome shotgun (WGS) entry which is preliminary data.</text>
</comment>
<dbReference type="InterPro" id="IPR019674">
    <property type="entry name" value="Lipoprotein_LpqN/LpqT-like"/>
</dbReference>
<protein>
    <recommendedName>
        <fullName evidence="6">Lipoprotein LpqN</fullName>
    </recommendedName>
</protein>
<keyword evidence="1 3" id="KW-0732">Signal</keyword>
<keyword evidence="5" id="KW-1185">Reference proteome</keyword>
<dbReference type="Proteomes" id="UP000322244">
    <property type="component" value="Unassembled WGS sequence"/>
</dbReference>